<feature type="compositionally biased region" description="Basic residues" evidence="1">
    <location>
        <begin position="53"/>
        <end position="63"/>
    </location>
</feature>
<dbReference type="GO" id="GO:0005654">
    <property type="term" value="C:nucleoplasm"/>
    <property type="evidence" value="ECO:0007669"/>
    <property type="project" value="TreeGrafter"/>
</dbReference>
<feature type="region of interest" description="Disordered" evidence="1">
    <location>
        <begin position="331"/>
        <end position="358"/>
    </location>
</feature>
<dbReference type="InterPro" id="IPR053210">
    <property type="entry name" value="ANKRD12"/>
</dbReference>
<dbReference type="PANTHER" id="PTHR24149:SF14">
    <property type="entry name" value="ANKYRIN REPEAT DOMAIN 12"/>
    <property type="match status" value="1"/>
</dbReference>
<feature type="compositionally biased region" description="Low complexity" evidence="1">
    <location>
        <begin position="335"/>
        <end position="354"/>
    </location>
</feature>
<keyword evidence="3" id="KW-1185">Reference proteome</keyword>
<proteinExistence type="predicted"/>
<feature type="compositionally biased region" description="Polar residues" evidence="1">
    <location>
        <begin position="38"/>
        <end position="47"/>
    </location>
</feature>
<dbReference type="AlphaFoldDB" id="A0AAD4K2G9"/>
<feature type="compositionally biased region" description="Basic and acidic residues" evidence="1">
    <location>
        <begin position="81"/>
        <end position="94"/>
    </location>
</feature>
<evidence type="ECO:0008006" key="4">
    <source>
        <dbReference type="Google" id="ProtNLM"/>
    </source>
</evidence>
<dbReference type="EMBL" id="JAJJHW010002585">
    <property type="protein sequence ID" value="KAH8372447.1"/>
    <property type="molecule type" value="Genomic_DNA"/>
</dbReference>
<protein>
    <recommendedName>
        <fullName evidence="4">Ankyrin repeat domain-containing protein 11</fullName>
    </recommendedName>
</protein>
<gene>
    <name evidence="2" type="ORF">KR093_011622</name>
</gene>
<dbReference type="Proteomes" id="UP001200034">
    <property type="component" value="Unassembled WGS sequence"/>
</dbReference>
<evidence type="ECO:0000313" key="3">
    <source>
        <dbReference type="Proteomes" id="UP001200034"/>
    </source>
</evidence>
<feature type="compositionally biased region" description="Polar residues" evidence="1">
    <location>
        <begin position="13"/>
        <end position="30"/>
    </location>
</feature>
<feature type="compositionally biased region" description="Low complexity" evidence="1">
    <location>
        <begin position="389"/>
        <end position="405"/>
    </location>
</feature>
<evidence type="ECO:0000313" key="2">
    <source>
        <dbReference type="EMBL" id="KAH8372447.1"/>
    </source>
</evidence>
<name>A0AAD4K2G9_9MUSC</name>
<evidence type="ECO:0000256" key="1">
    <source>
        <dbReference type="SAM" id="MobiDB-lite"/>
    </source>
</evidence>
<sequence>MPPPRPKGIGFNTGVTPARPSSNTPMSERQQMALLIQMTATSSTGNRNVHIYKTSRAHSKKNDKKGDATTDIDEQLNATEKQLEITEGKEKPASDDGGGSSADGKNVEQNIVQNVTSTKRSYSDVEEEFEEHAGDDVKKKKRKDLDNSKDVKSASLKISSKIDKNTKLASTKNSPSGGSKLSTTVAAAAAATDKEVDVNKTVDIENETEGGSSEDYKSNDSLYNGGLKVPPLKIVIPQQNCSIDTDGNVLRKVAASKNAALPYVVSSNSDSIDNNQLLSTNQQQCLSPHESPQKVNIACSSTILDDKNIKLFNDEKNLRVLRSSYRSCVTSAERSSNNSSPQMQSSSPSPASSNHANDNADIKVSYTNMTSSPIQHNHFDHDVLPNVPSPSTSSTSSSKEIISSSNADLHPRKRKIRPKNINDDSSKIPQAADTSVTTGESHPHDYPFTNGFQMFLNIRRQVEKKWKNLYPVKPRPPQGYNDYLLTKRSYLLNKDVTTPEIEIPDAIPESMRTFYVQQEKARRELVEEHTVEREKLCLNVEQEIIRVHSKAARSISGQCAPYSVCTFLKDDEIYNMITPEQDEKEKSARCRFNGRLLLSWLQDVDDKWEKIKESMVLRQHNEAESLHAIQVMDWNICLKKNKLCDYIFESSVDKNHVPIVHVGEDFDTLPA</sequence>
<reference evidence="2" key="1">
    <citation type="journal article" date="2021" name="Mol. Ecol. Resour.">
        <title>Phylogenomic analyses of the genus Drosophila reveals genomic signals of climate adaptation.</title>
        <authorList>
            <person name="Li F."/>
            <person name="Rane R.V."/>
            <person name="Luria V."/>
            <person name="Xiong Z."/>
            <person name="Chen J."/>
            <person name="Li Z."/>
            <person name="Catullo R.A."/>
            <person name="Griffin P.C."/>
            <person name="Schiffer M."/>
            <person name="Pearce S."/>
            <person name="Lee S.F."/>
            <person name="McElroy K."/>
            <person name="Stocker A."/>
            <person name="Shirriffs J."/>
            <person name="Cockerell F."/>
            <person name="Coppin C."/>
            <person name="Sgro C.M."/>
            <person name="Karger A."/>
            <person name="Cain J.W."/>
            <person name="Weber J.A."/>
            <person name="Santpere G."/>
            <person name="Kirschner M.W."/>
            <person name="Hoffmann A.A."/>
            <person name="Oakeshott J.G."/>
            <person name="Zhang G."/>
        </authorList>
    </citation>
    <scope>NUCLEOTIDE SEQUENCE</scope>
    <source>
        <strain evidence="2">BGI-SZ-2011g</strain>
    </source>
</reference>
<feature type="compositionally biased region" description="Basic and acidic residues" evidence="1">
    <location>
        <begin position="131"/>
        <end position="152"/>
    </location>
</feature>
<feature type="region of interest" description="Disordered" evidence="1">
    <location>
        <begin position="1"/>
        <end position="153"/>
    </location>
</feature>
<organism evidence="2 3">
    <name type="scientific">Drosophila rubida</name>
    <dbReference type="NCBI Taxonomy" id="30044"/>
    <lineage>
        <taxon>Eukaryota</taxon>
        <taxon>Metazoa</taxon>
        <taxon>Ecdysozoa</taxon>
        <taxon>Arthropoda</taxon>
        <taxon>Hexapoda</taxon>
        <taxon>Insecta</taxon>
        <taxon>Pterygota</taxon>
        <taxon>Neoptera</taxon>
        <taxon>Endopterygota</taxon>
        <taxon>Diptera</taxon>
        <taxon>Brachycera</taxon>
        <taxon>Muscomorpha</taxon>
        <taxon>Ephydroidea</taxon>
        <taxon>Drosophilidae</taxon>
        <taxon>Drosophila</taxon>
    </lineage>
</organism>
<accession>A0AAD4K2G9</accession>
<dbReference type="PANTHER" id="PTHR24149">
    <property type="entry name" value="ANKYRIN REPEAT DOMAIN-CONTAINING PROTEIN 12"/>
    <property type="match status" value="1"/>
</dbReference>
<feature type="compositionally biased region" description="Polar residues" evidence="1">
    <location>
        <begin position="107"/>
        <end position="120"/>
    </location>
</feature>
<feature type="region of interest" description="Disordered" evidence="1">
    <location>
        <begin position="371"/>
        <end position="443"/>
    </location>
</feature>
<comment type="caution">
    <text evidence="2">The sequence shown here is derived from an EMBL/GenBank/DDBJ whole genome shotgun (WGS) entry which is preliminary data.</text>
</comment>